<comment type="caution">
    <text evidence="2">The sequence shown here is derived from an EMBL/GenBank/DDBJ whole genome shotgun (WGS) entry which is preliminary data.</text>
</comment>
<accession>A0A9J6QQA3</accession>
<dbReference type="Proteomes" id="UP001065549">
    <property type="component" value="Unassembled WGS sequence"/>
</dbReference>
<keyword evidence="1" id="KW-0472">Membrane</keyword>
<feature type="transmembrane region" description="Helical" evidence="1">
    <location>
        <begin position="399"/>
        <end position="417"/>
    </location>
</feature>
<dbReference type="RefSeq" id="WP_148395728.1">
    <property type="nucleotide sequence ID" value="NZ_JAJAGH010000008.1"/>
</dbReference>
<reference evidence="2" key="1">
    <citation type="submission" date="2022-09" db="EMBL/GenBank/DDBJ databases">
        <title>Culturomic study of gut microbiota in children with autism spectrum disorder.</title>
        <authorList>
            <person name="Efimov B.A."/>
            <person name="Chaplin A.V."/>
            <person name="Sokolova S.R."/>
            <person name="Pikina A.P."/>
            <person name="Korzhanova M."/>
            <person name="Belova V."/>
            <person name="Korostin D."/>
        </authorList>
    </citation>
    <scope>NUCLEOTIDE SEQUENCE</scope>
    <source>
        <strain evidence="2">ASD5510</strain>
    </source>
</reference>
<dbReference type="AlphaFoldDB" id="A0A9J6QQA3"/>
<dbReference type="Pfam" id="PF07556">
    <property type="entry name" value="DUF1538"/>
    <property type="match status" value="2"/>
</dbReference>
<organism evidence="2 3">
    <name type="scientific">Hominibacterium faecale</name>
    <dbReference type="NCBI Taxonomy" id="2839743"/>
    <lineage>
        <taxon>Bacteria</taxon>
        <taxon>Bacillati</taxon>
        <taxon>Bacillota</taxon>
        <taxon>Clostridia</taxon>
        <taxon>Peptostreptococcales</taxon>
        <taxon>Anaerovoracaceae</taxon>
        <taxon>Hominibacterium</taxon>
    </lineage>
</organism>
<feature type="transmembrane region" description="Helical" evidence="1">
    <location>
        <begin position="79"/>
        <end position="96"/>
    </location>
</feature>
<dbReference type="InterPro" id="IPR011435">
    <property type="entry name" value="UmpAB"/>
</dbReference>
<keyword evidence="1" id="KW-0812">Transmembrane</keyword>
<feature type="transmembrane region" description="Helical" evidence="1">
    <location>
        <begin position="36"/>
        <end position="58"/>
    </location>
</feature>
<protein>
    <submittedName>
        <fullName evidence="2">DUF1538 domain-containing protein</fullName>
    </submittedName>
</protein>
<feature type="transmembrane region" description="Helical" evidence="1">
    <location>
        <begin position="12"/>
        <end position="30"/>
    </location>
</feature>
<keyword evidence="3" id="KW-1185">Reference proteome</keyword>
<feature type="transmembrane region" description="Helical" evidence="1">
    <location>
        <begin position="174"/>
        <end position="197"/>
    </location>
</feature>
<evidence type="ECO:0000256" key="1">
    <source>
        <dbReference type="SAM" id="Phobius"/>
    </source>
</evidence>
<proteinExistence type="predicted"/>
<feature type="transmembrane region" description="Helical" evidence="1">
    <location>
        <begin position="461"/>
        <end position="483"/>
    </location>
</feature>
<feature type="transmembrane region" description="Helical" evidence="1">
    <location>
        <begin position="330"/>
        <end position="350"/>
    </location>
</feature>
<evidence type="ECO:0000313" key="3">
    <source>
        <dbReference type="Proteomes" id="UP001065549"/>
    </source>
</evidence>
<feature type="transmembrane region" description="Helical" evidence="1">
    <location>
        <begin position="209"/>
        <end position="232"/>
    </location>
</feature>
<sequence>MNVLIEKLKEVLISVLPITVIVLVLNFTLTPMPGSMVIRFLIGAALLIAGLAIFLIGVDLGITPIGNLMGSVITKSGKVIIVVAAGLALGFFISVAEPDLHILANQVDRVTDGVISKFSIVLVVSVGIAVMLSLGLARIVKGISLYKLLMVLYLAIFGLAIFTSKEFLAISFDASGATTGAMTVPFIIALAISVSSLKKGAQTSENDGFGLVAIASTGAILAVMIMNIIFGIDEIHGSISLVHDEDLSLIGPFLEECSVIAVEAAMAVAPILAIFLICNFTCIKLKMRKLGKVCSGLLCNWIGLTLFLTGVNAGFLSAGSYIGHYLAENYSSWLLITIGFAVGLVTILAEPAVHVLTHQIADVTEGYVKQSYVLGALSIGVGSAVALSVVRILIPELLLWHYLLPGYALALGLMYLVPKLFVGIAFDSGGVASGPMTATFILTFTQGAAESIDGADVMVEGFGVISMVALTPIIALQVLGLVYKRKAAKKQA</sequence>
<evidence type="ECO:0000313" key="2">
    <source>
        <dbReference type="EMBL" id="MCU7378186.1"/>
    </source>
</evidence>
<feature type="transmembrane region" description="Helical" evidence="1">
    <location>
        <begin position="429"/>
        <end position="449"/>
    </location>
</feature>
<feature type="transmembrane region" description="Helical" evidence="1">
    <location>
        <begin position="371"/>
        <end position="393"/>
    </location>
</feature>
<feature type="transmembrane region" description="Helical" evidence="1">
    <location>
        <begin position="116"/>
        <end position="137"/>
    </location>
</feature>
<name>A0A9J6QQA3_9FIRM</name>
<feature type="transmembrane region" description="Helical" evidence="1">
    <location>
        <begin position="297"/>
        <end position="318"/>
    </location>
</feature>
<dbReference type="EMBL" id="JAOSHN010000003">
    <property type="protein sequence ID" value="MCU7378186.1"/>
    <property type="molecule type" value="Genomic_DNA"/>
</dbReference>
<feature type="transmembrane region" description="Helical" evidence="1">
    <location>
        <begin position="264"/>
        <end position="285"/>
    </location>
</feature>
<feature type="transmembrane region" description="Helical" evidence="1">
    <location>
        <begin position="144"/>
        <end position="162"/>
    </location>
</feature>
<keyword evidence="1" id="KW-1133">Transmembrane helix</keyword>
<gene>
    <name evidence="2" type="ORF">OBO34_07440</name>
</gene>